<keyword evidence="3" id="KW-1185">Reference proteome</keyword>
<dbReference type="PROSITE" id="PS50088">
    <property type="entry name" value="ANK_REPEAT"/>
    <property type="match status" value="1"/>
</dbReference>
<evidence type="ECO:0000256" key="1">
    <source>
        <dbReference type="PROSITE-ProRule" id="PRU00023"/>
    </source>
</evidence>
<dbReference type="SUPFAM" id="SSF48403">
    <property type="entry name" value="Ankyrin repeat"/>
    <property type="match status" value="1"/>
</dbReference>
<keyword evidence="2" id="KW-0489">Methyltransferase</keyword>
<keyword evidence="1" id="KW-0040">ANK repeat</keyword>
<name>A0ABV7KYF9_9PROT</name>
<dbReference type="InterPro" id="IPR002110">
    <property type="entry name" value="Ankyrin_rpt"/>
</dbReference>
<dbReference type="RefSeq" id="WP_379899357.1">
    <property type="nucleotide sequence ID" value="NZ_JBHRTR010000020.1"/>
</dbReference>
<protein>
    <submittedName>
        <fullName evidence="2">Sugar O-methyltransferase</fullName>
        <ecNumber evidence="2">2.1.1.-</ecNumber>
    </submittedName>
</protein>
<dbReference type="Proteomes" id="UP001595528">
    <property type="component" value="Unassembled WGS sequence"/>
</dbReference>
<feature type="repeat" description="ANK" evidence="1">
    <location>
        <begin position="46"/>
        <end position="78"/>
    </location>
</feature>
<dbReference type="InterPro" id="IPR030807">
    <property type="entry name" value="Methyltran_NanM"/>
</dbReference>
<evidence type="ECO:0000313" key="3">
    <source>
        <dbReference type="Proteomes" id="UP001595528"/>
    </source>
</evidence>
<reference evidence="3" key="1">
    <citation type="journal article" date="2019" name="Int. J. Syst. Evol. Microbiol.">
        <title>The Global Catalogue of Microorganisms (GCM) 10K type strain sequencing project: providing services to taxonomists for standard genome sequencing and annotation.</title>
        <authorList>
            <consortium name="The Broad Institute Genomics Platform"/>
            <consortium name="The Broad Institute Genome Sequencing Center for Infectious Disease"/>
            <person name="Wu L."/>
            <person name="Ma J."/>
        </authorList>
    </citation>
    <scope>NUCLEOTIDE SEQUENCE [LARGE SCALE GENOMIC DNA]</scope>
    <source>
        <strain evidence="3">KCTC 42964</strain>
    </source>
</reference>
<dbReference type="Gene3D" id="3.40.50.150">
    <property type="entry name" value="Vaccinia Virus protein VP39"/>
    <property type="match status" value="1"/>
</dbReference>
<comment type="caution">
    <text evidence="2">The sequence shown here is derived from an EMBL/GenBank/DDBJ whole genome shotgun (WGS) entry which is preliminary data.</text>
</comment>
<evidence type="ECO:0000313" key="2">
    <source>
        <dbReference type="EMBL" id="MFC3227196.1"/>
    </source>
</evidence>
<organism evidence="2 3">
    <name type="scientific">Marinibaculum pumilum</name>
    <dbReference type="NCBI Taxonomy" id="1766165"/>
    <lineage>
        <taxon>Bacteria</taxon>
        <taxon>Pseudomonadati</taxon>
        <taxon>Pseudomonadota</taxon>
        <taxon>Alphaproteobacteria</taxon>
        <taxon>Rhodospirillales</taxon>
        <taxon>Rhodospirillaceae</taxon>
        <taxon>Marinibaculum</taxon>
    </lineage>
</organism>
<sequence length="474" mass="52794">MAQAEAALSAPQPPAAAQDALLAAARADDRAGIQAAIANGADPAAADSRALRVAAEAGALNAVMLLIERGADPSADGHAAFRAAVAARHYPVQKHLHESGHQPDLLAPERRAEIAAMRAELDAAPEIYRPSRFWETFGDANVSWLSWAGLENFKRTINQNYFNFVIRGFRDPRIRRSLALWRRGDMLAPLRTALADPDDDPALWFSMDPRYRIFPGERADARRLKRLLYRLMVGAQWGYAERRPSGAWLQGMQEPALGNPIPLTLRGRPVSQDLVNSACEAADLEAAMAAAGRPLPQDAAAAPPVVAELGAGYGRLGWLLLSKRRLRYMIFDIPPTLMVAQWYLSRLFPDRKVFRFRHFDSFAQIEAELAEAEIAFFSANQLELMPDGMIDAFVSISALHEMTRPQIAHYLSLMGAKTRSAVYLKLQRIYRNPFDEMVLERDAYAMPPGWRLWREADDPLNPGFFTLSLLRETP</sequence>
<dbReference type="EC" id="2.1.1.-" evidence="2"/>
<dbReference type="InterPro" id="IPR029063">
    <property type="entry name" value="SAM-dependent_MTases_sf"/>
</dbReference>
<proteinExistence type="predicted"/>
<accession>A0ABV7KYF9</accession>
<gene>
    <name evidence="2" type="ORF">ACFOGJ_08150</name>
</gene>
<keyword evidence="2" id="KW-0808">Transferase</keyword>
<dbReference type="NCBIfam" id="TIGR04371">
    <property type="entry name" value="methyltran_NanM"/>
    <property type="match status" value="1"/>
</dbReference>
<dbReference type="Gene3D" id="1.25.40.20">
    <property type="entry name" value="Ankyrin repeat-containing domain"/>
    <property type="match status" value="1"/>
</dbReference>
<dbReference type="InterPro" id="IPR036770">
    <property type="entry name" value="Ankyrin_rpt-contain_sf"/>
</dbReference>
<dbReference type="EMBL" id="JBHRTR010000020">
    <property type="protein sequence ID" value="MFC3227196.1"/>
    <property type="molecule type" value="Genomic_DNA"/>
</dbReference>
<dbReference type="SUPFAM" id="SSF53335">
    <property type="entry name" value="S-adenosyl-L-methionine-dependent methyltransferases"/>
    <property type="match status" value="1"/>
</dbReference>
<dbReference type="GO" id="GO:0008168">
    <property type="term" value="F:methyltransferase activity"/>
    <property type="evidence" value="ECO:0007669"/>
    <property type="project" value="UniProtKB-KW"/>
</dbReference>
<dbReference type="GO" id="GO:0032259">
    <property type="term" value="P:methylation"/>
    <property type="evidence" value="ECO:0007669"/>
    <property type="project" value="UniProtKB-KW"/>
</dbReference>